<dbReference type="InterPro" id="IPR018391">
    <property type="entry name" value="PQQ_b-propeller_rpt"/>
</dbReference>
<sequence>MPDRSQPPFADSAAPTDAHRRRFLRATGVAATAGLAGCTLWEPTDQENGADGNDPDPDVADDVSSYASHPDDDVAMFRRGLRRLGYYPDESVPDSVSVNWSFPINNVGHTAAKSSPLPTPDGETIVIAGDTGFVHGVQPSGEPRWLTETGATDLGFHGSPAIVDGTAYVGGYDGDLYAIDVETGEIVWHTPSHELEGTLAIGSSPAYYDGTLYVIAEYGGPSSGALWTFDATTGEPTWHDDRIWGQAHPSPTIDLEAGRLCAGSNDGVVYCWEFPSLEFAWTYQTGGEDGPDGEEKAGGEFNLGAQIKGTIAAHDGYGYVGSWDERFHCIDLEDGTEEWTFEFENRSMANPALDPEENVVYTGSNDDHVYAIDCETGEQLWATDVNGSIIGAVTVTADAVLVGSYDSHLYALDKETGDRRWRVENRGHVSSAPVPRDGRIYYAERGVFSNYWDDDVETTLEEPGHAYCLVPDE</sequence>
<evidence type="ECO:0000313" key="4">
    <source>
        <dbReference type="Proteomes" id="UP000011531"/>
    </source>
</evidence>
<proteinExistence type="predicted"/>
<keyword evidence="4" id="KW-1185">Reference proteome</keyword>
<dbReference type="InterPro" id="IPR011047">
    <property type="entry name" value="Quinoprotein_ADH-like_sf"/>
</dbReference>
<feature type="region of interest" description="Disordered" evidence="1">
    <location>
        <begin position="40"/>
        <end position="71"/>
    </location>
</feature>
<evidence type="ECO:0000313" key="3">
    <source>
        <dbReference type="EMBL" id="ELY53049.1"/>
    </source>
</evidence>
<dbReference type="RefSeq" id="WP_008426132.1">
    <property type="nucleotide sequence ID" value="NZ_AOIA01000151.1"/>
</dbReference>
<dbReference type="PATRIC" id="fig|1227498.3.peg.3625"/>
<evidence type="ECO:0000259" key="2">
    <source>
        <dbReference type="Pfam" id="PF13360"/>
    </source>
</evidence>
<dbReference type="PANTHER" id="PTHR34512:SF30">
    <property type="entry name" value="OUTER MEMBRANE PROTEIN ASSEMBLY FACTOR BAMB"/>
    <property type="match status" value="1"/>
</dbReference>
<feature type="domain" description="Pyrrolo-quinoline quinone repeat" evidence="2">
    <location>
        <begin position="111"/>
        <end position="340"/>
    </location>
</feature>
<dbReference type="SUPFAM" id="SSF50998">
    <property type="entry name" value="Quinoprotein alcohol dehydrogenase-like"/>
    <property type="match status" value="1"/>
</dbReference>
<dbReference type="SUPFAM" id="SSF50969">
    <property type="entry name" value="YVTN repeat-like/Quinoprotein amine dehydrogenase"/>
    <property type="match status" value="1"/>
</dbReference>
<evidence type="ECO:0000256" key="1">
    <source>
        <dbReference type="SAM" id="MobiDB-lite"/>
    </source>
</evidence>
<dbReference type="AlphaFoldDB" id="L9WUA6"/>
<dbReference type="EMBL" id="AOIA01000151">
    <property type="protein sequence ID" value="ELY53049.1"/>
    <property type="molecule type" value="Genomic_DNA"/>
</dbReference>
<dbReference type="InterPro" id="IPR006311">
    <property type="entry name" value="TAT_signal"/>
</dbReference>
<dbReference type="InterPro" id="IPR002372">
    <property type="entry name" value="PQQ_rpt_dom"/>
</dbReference>
<dbReference type="SMART" id="SM00564">
    <property type="entry name" value="PQQ"/>
    <property type="match status" value="5"/>
</dbReference>
<dbReference type="STRING" id="1227498.C492_18359"/>
<comment type="caution">
    <text evidence="3">The sequence shown here is derived from an EMBL/GenBank/DDBJ whole genome shotgun (WGS) entry which is preliminary data.</text>
</comment>
<dbReference type="Proteomes" id="UP000011531">
    <property type="component" value="Unassembled WGS sequence"/>
</dbReference>
<reference evidence="3 4" key="1">
    <citation type="journal article" date="2014" name="PLoS Genet.">
        <title>Phylogenetically driven sequencing of extremely halophilic archaea reveals strategies for static and dynamic osmo-response.</title>
        <authorList>
            <person name="Becker E.A."/>
            <person name="Seitzer P.M."/>
            <person name="Tritt A."/>
            <person name="Larsen D."/>
            <person name="Krusor M."/>
            <person name="Yao A.I."/>
            <person name="Wu D."/>
            <person name="Madern D."/>
            <person name="Eisen J.A."/>
            <person name="Darling A.E."/>
            <person name="Facciotti M.T."/>
        </authorList>
    </citation>
    <scope>NUCLEOTIDE SEQUENCE [LARGE SCALE GENOMIC DNA]</scope>
    <source>
        <strain evidence="3 4">DSM 18795</strain>
    </source>
</reference>
<feature type="domain" description="Pyrrolo-quinoline quinone repeat" evidence="2">
    <location>
        <begin position="357"/>
        <end position="434"/>
    </location>
</feature>
<dbReference type="OrthoDB" id="145878at2157"/>
<gene>
    <name evidence="3" type="ORF">C492_18359</name>
</gene>
<organism evidence="3 4">
    <name type="scientific">Natronococcus jeotgali DSM 18795</name>
    <dbReference type="NCBI Taxonomy" id="1227498"/>
    <lineage>
        <taxon>Archaea</taxon>
        <taxon>Methanobacteriati</taxon>
        <taxon>Methanobacteriota</taxon>
        <taxon>Stenosarchaea group</taxon>
        <taxon>Halobacteria</taxon>
        <taxon>Halobacteriales</taxon>
        <taxon>Natrialbaceae</taxon>
        <taxon>Natronococcus</taxon>
    </lineage>
</organism>
<dbReference type="PROSITE" id="PS51318">
    <property type="entry name" value="TAT"/>
    <property type="match status" value="1"/>
</dbReference>
<name>L9WUA6_9EURY</name>
<dbReference type="InterPro" id="IPR011044">
    <property type="entry name" value="Quino_amine_DH_bsu"/>
</dbReference>
<protein>
    <submittedName>
        <fullName evidence="3">Pyrrolo-quinoline quinone repeat-containing protein</fullName>
    </submittedName>
</protein>
<dbReference type="PANTHER" id="PTHR34512">
    <property type="entry name" value="CELL SURFACE PROTEIN"/>
    <property type="match status" value="1"/>
</dbReference>
<dbReference type="Pfam" id="PF13360">
    <property type="entry name" value="PQQ_2"/>
    <property type="match status" value="2"/>
</dbReference>
<accession>L9WUA6</accession>
<dbReference type="InterPro" id="IPR015943">
    <property type="entry name" value="WD40/YVTN_repeat-like_dom_sf"/>
</dbReference>
<dbReference type="Gene3D" id="2.130.10.10">
    <property type="entry name" value="YVTN repeat-like/Quinoprotein amine dehydrogenase"/>
    <property type="match status" value="2"/>
</dbReference>